<evidence type="ECO:0000313" key="2">
    <source>
        <dbReference type="Proteomes" id="UP000704467"/>
    </source>
</evidence>
<protein>
    <submittedName>
        <fullName evidence="1">Uncharacterized protein</fullName>
    </submittedName>
</protein>
<gene>
    <name evidence="1" type="ORF">HED55_14030</name>
</gene>
<organism evidence="1 2">
    <name type="scientific">Brucella haematophila</name>
    <dbReference type="NCBI Taxonomy" id="419474"/>
    <lineage>
        <taxon>Bacteria</taxon>
        <taxon>Pseudomonadati</taxon>
        <taxon>Pseudomonadota</taxon>
        <taxon>Alphaproteobacteria</taxon>
        <taxon>Hyphomicrobiales</taxon>
        <taxon>Brucellaceae</taxon>
        <taxon>Brucella/Ochrobactrum group</taxon>
        <taxon>Brucella</taxon>
    </lineage>
</organism>
<sequence>MNDMPAKVRSVAAVEPTLLSSRSIAMTSPASWRPSPRNWRPSVAISWKAISFATG</sequence>
<accession>A0ABX1DQZ1</accession>
<dbReference type="EMBL" id="JAAVLN010000002">
    <property type="protein sequence ID" value="NKC03967.1"/>
    <property type="molecule type" value="Genomic_DNA"/>
</dbReference>
<proteinExistence type="predicted"/>
<name>A0ABX1DQZ1_9HYPH</name>
<comment type="caution">
    <text evidence="1">The sequence shown here is derived from an EMBL/GenBank/DDBJ whole genome shotgun (WGS) entry which is preliminary data.</text>
</comment>
<reference evidence="1 2" key="1">
    <citation type="submission" date="2020-03" db="EMBL/GenBank/DDBJ databases">
        <title>Whole genome sequencing of clinical and environmental type strains of Ochrobactrum.</title>
        <authorList>
            <person name="Dharne M."/>
        </authorList>
    </citation>
    <scope>NUCLEOTIDE SEQUENCE [LARGE SCALE GENOMIC DNA]</scope>
    <source>
        <strain evidence="1 2">CIP 109452</strain>
    </source>
</reference>
<dbReference type="Proteomes" id="UP000704467">
    <property type="component" value="Unassembled WGS sequence"/>
</dbReference>
<keyword evidence="2" id="KW-1185">Reference proteome</keyword>
<evidence type="ECO:0000313" key="1">
    <source>
        <dbReference type="EMBL" id="NKC03967.1"/>
    </source>
</evidence>